<evidence type="ECO:0000313" key="2">
    <source>
        <dbReference type="Proteomes" id="UP000078542"/>
    </source>
</evidence>
<dbReference type="EMBL" id="KQ977565">
    <property type="protein sequence ID" value="KYN01966.1"/>
    <property type="molecule type" value="Genomic_DNA"/>
</dbReference>
<name>A0A195CML0_9HYME</name>
<sequence length="63" mass="7196">MPNSRVCACRKVETEKTRLLLFPLAEPPLFLALCLPTSDPRFRGPRDHVLRITGPSLLYQRCT</sequence>
<accession>A0A195CML0</accession>
<keyword evidence="2" id="KW-1185">Reference proteome</keyword>
<dbReference type="Proteomes" id="UP000078542">
    <property type="component" value="Unassembled WGS sequence"/>
</dbReference>
<reference evidence="1 2" key="1">
    <citation type="submission" date="2016-03" db="EMBL/GenBank/DDBJ databases">
        <title>Cyphomyrmex costatus WGS genome.</title>
        <authorList>
            <person name="Nygaard S."/>
            <person name="Hu H."/>
            <person name="Boomsma J."/>
            <person name="Zhang G."/>
        </authorList>
    </citation>
    <scope>NUCLEOTIDE SEQUENCE [LARGE SCALE GENOMIC DNA]</scope>
    <source>
        <strain evidence="1">MS0001</strain>
        <tissue evidence="1">Whole body</tissue>
    </source>
</reference>
<organism evidence="1 2">
    <name type="scientific">Cyphomyrmex costatus</name>
    <dbReference type="NCBI Taxonomy" id="456900"/>
    <lineage>
        <taxon>Eukaryota</taxon>
        <taxon>Metazoa</taxon>
        <taxon>Ecdysozoa</taxon>
        <taxon>Arthropoda</taxon>
        <taxon>Hexapoda</taxon>
        <taxon>Insecta</taxon>
        <taxon>Pterygota</taxon>
        <taxon>Neoptera</taxon>
        <taxon>Endopterygota</taxon>
        <taxon>Hymenoptera</taxon>
        <taxon>Apocrita</taxon>
        <taxon>Aculeata</taxon>
        <taxon>Formicoidea</taxon>
        <taxon>Formicidae</taxon>
        <taxon>Myrmicinae</taxon>
        <taxon>Cyphomyrmex</taxon>
    </lineage>
</organism>
<proteinExistence type="predicted"/>
<dbReference type="AlphaFoldDB" id="A0A195CML0"/>
<evidence type="ECO:0000313" key="1">
    <source>
        <dbReference type="EMBL" id="KYN01966.1"/>
    </source>
</evidence>
<protein>
    <submittedName>
        <fullName evidence="1">Uncharacterized protein</fullName>
    </submittedName>
</protein>
<gene>
    <name evidence="1" type="ORF">ALC62_07269</name>
</gene>